<protein>
    <recommendedName>
        <fullName evidence="11 12">4-hydroxybenzoate octaprenyltransferase</fullName>
        <ecNumber evidence="11 12">2.5.1.39</ecNumber>
    </recommendedName>
    <alternativeName>
        <fullName evidence="11">4-HB polyprenyltransferase</fullName>
    </alternativeName>
</protein>
<feature type="transmembrane region" description="Helical" evidence="11">
    <location>
        <begin position="132"/>
        <end position="149"/>
    </location>
</feature>
<dbReference type="GO" id="GO:0008412">
    <property type="term" value="F:4-hydroxybenzoate polyprenyltransferase activity"/>
    <property type="evidence" value="ECO:0007669"/>
    <property type="project" value="UniProtKB-EC"/>
</dbReference>
<feature type="transmembrane region" description="Helical" evidence="11">
    <location>
        <begin position="312"/>
        <end position="334"/>
    </location>
</feature>
<comment type="caution">
    <text evidence="13">The sequence shown here is derived from an EMBL/GenBank/DDBJ whole genome shotgun (WGS) entry which is preliminary data.</text>
</comment>
<dbReference type="InterPro" id="IPR000537">
    <property type="entry name" value="UbiA_prenyltransferase"/>
</dbReference>
<evidence type="ECO:0000256" key="9">
    <source>
        <dbReference type="ARBA" id="ARBA00022989"/>
    </source>
</evidence>
<comment type="cofactor">
    <cofactor evidence="1 11">
        <name>Mg(2+)</name>
        <dbReference type="ChEBI" id="CHEBI:18420"/>
    </cofactor>
</comment>
<evidence type="ECO:0000256" key="8">
    <source>
        <dbReference type="ARBA" id="ARBA00022692"/>
    </source>
</evidence>
<keyword evidence="14" id="KW-1185">Reference proteome</keyword>
<dbReference type="Pfam" id="PF01040">
    <property type="entry name" value="UbiA"/>
    <property type="match status" value="1"/>
</dbReference>
<feature type="transmembrane region" description="Helical" evidence="11">
    <location>
        <begin position="251"/>
        <end position="269"/>
    </location>
</feature>
<comment type="pathway">
    <text evidence="11">Cofactor biosynthesis; ubiquinone biosynthesis.</text>
</comment>
<feature type="transmembrane region" description="Helical" evidence="11">
    <location>
        <begin position="75"/>
        <end position="97"/>
    </location>
</feature>
<dbReference type="InterPro" id="IPR044878">
    <property type="entry name" value="UbiA_sf"/>
</dbReference>
<evidence type="ECO:0000256" key="12">
    <source>
        <dbReference type="NCBIfam" id="TIGR01474"/>
    </source>
</evidence>
<keyword evidence="7 11" id="KW-0831">Ubiquinone biosynthesis</keyword>
<keyword evidence="5 11" id="KW-0997">Cell inner membrane</keyword>
<dbReference type="Proteomes" id="UP001523003">
    <property type="component" value="Unassembled WGS sequence"/>
</dbReference>
<dbReference type="NCBIfam" id="TIGR01474">
    <property type="entry name" value="ubiA_proteo"/>
    <property type="match status" value="1"/>
</dbReference>
<accession>A0ABT0P884</accession>
<evidence type="ECO:0000256" key="2">
    <source>
        <dbReference type="ARBA" id="ARBA00004141"/>
    </source>
</evidence>
<dbReference type="EC" id="2.5.1.39" evidence="11 12"/>
<keyword evidence="8 11" id="KW-0812">Transmembrane</keyword>
<reference evidence="13 14" key="1">
    <citation type="submission" date="2022-05" db="EMBL/GenBank/DDBJ databases">
        <title>Description of the Bartonella bilalgolemii sp. nov. Isolated from Apodemus uralensis (Pallas 1811).</title>
        <authorList>
            <person name="Zgheib R."/>
            <person name="Celebi B."/>
        </authorList>
    </citation>
    <scope>NUCLEOTIDE SEQUENCE [LARGE SCALE GENOMIC DNA]</scope>
    <source>
        <strain evidence="13 14">G70</strain>
    </source>
</reference>
<dbReference type="PANTHER" id="PTHR11048:SF28">
    <property type="entry name" value="4-HYDROXYBENZOATE POLYPRENYLTRANSFERASE, MITOCHONDRIAL"/>
    <property type="match status" value="1"/>
</dbReference>
<evidence type="ECO:0000256" key="11">
    <source>
        <dbReference type="HAMAP-Rule" id="MF_01635"/>
    </source>
</evidence>
<dbReference type="CDD" id="cd13959">
    <property type="entry name" value="PT_UbiA_COQ2"/>
    <property type="match status" value="1"/>
</dbReference>
<comment type="function">
    <text evidence="11">Catalyzes the prenylation of para-hydroxybenzoate (PHB) with an all-trans polyprenyl group. Mediates the second step in the final reaction sequence of ubiquinone-8 (UQ-8) biosynthesis, which is the condensation of the polyisoprenoid side chain with PHB, generating the first membrane-bound Q intermediate 3-octaprenyl-4-hydroxybenzoate.</text>
</comment>
<evidence type="ECO:0000313" key="14">
    <source>
        <dbReference type="Proteomes" id="UP001523003"/>
    </source>
</evidence>
<evidence type="ECO:0000256" key="7">
    <source>
        <dbReference type="ARBA" id="ARBA00022688"/>
    </source>
</evidence>
<name>A0ABT0P884_9HYPH</name>
<keyword evidence="9 11" id="KW-1133">Transmembrane helix</keyword>
<dbReference type="InterPro" id="IPR039653">
    <property type="entry name" value="Prenyltransferase"/>
</dbReference>
<evidence type="ECO:0000256" key="4">
    <source>
        <dbReference type="ARBA" id="ARBA00022475"/>
    </source>
</evidence>
<dbReference type="PANTHER" id="PTHR11048">
    <property type="entry name" value="PRENYLTRANSFERASES"/>
    <property type="match status" value="1"/>
</dbReference>
<organism evidence="13 14">
    <name type="scientific">Bartonella bilalgolemii</name>
    <dbReference type="NCBI Taxonomy" id="2942911"/>
    <lineage>
        <taxon>Bacteria</taxon>
        <taxon>Pseudomonadati</taxon>
        <taxon>Pseudomonadota</taxon>
        <taxon>Alphaproteobacteria</taxon>
        <taxon>Hyphomicrobiales</taxon>
        <taxon>Bartonellaceae</taxon>
        <taxon>Bartonella</taxon>
    </lineage>
</organism>
<keyword evidence="4 11" id="KW-1003">Cell membrane</keyword>
<evidence type="ECO:0000256" key="1">
    <source>
        <dbReference type="ARBA" id="ARBA00001946"/>
    </source>
</evidence>
<proteinExistence type="inferred from homology"/>
<dbReference type="RefSeq" id="WP_249675548.1">
    <property type="nucleotide sequence ID" value="NZ_JAMCOF010000002.1"/>
</dbReference>
<dbReference type="EMBL" id="JAMCOF010000002">
    <property type="protein sequence ID" value="MCL6229412.1"/>
    <property type="molecule type" value="Genomic_DNA"/>
</dbReference>
<evidence type="ECO:0000313" key="13">
    <source>
        <dbReference type="EMBL" id="MCL6229412.1"/>
    </source>
</evidence>
<evidence type="ECO:0000256" key="3">
    <source>
        <dbReference type="ARBA" id="ARBA00005985"/>
    </source>
</evidence>
<keyword evidence="6 11" id="KW-0808">Transferase</keyword>
<sequence>MKKSKDILHIQSYEKQGRVMDAAPKQWVYDFLPCSLWLYAQLARWDRPIGWKLLMWPCFWSTTMAIFSYEISQLSILSIVINWIWYLFLFFVGSIAMRGAGCTWNDLVDQEIDSQIERTRSRPLPTGQVSRFQAKIFILIQCIIGLGVLLQFNVFTFFLGLSSLVAVAFYPFMKRITNWPQFFLGVAFNWGALMGWAAVHGSLSWAPIALYIGSILWTVGYDTIYAHQDKDDDVIVGVRSTALLFGKRTKYALVLLYGGFVILTSLAFYLAQVPILSFLGILIAAIHMFIQIKVIDIDNSLQCLQLFKSNSFVGFLIFAGLLCGGISTILYSIIL</sequence>
<evidence type="ECO:0000256" key="10">
    <source>
        <dbReference type="ARBA" id="ARBA00023136"/>
    </source>
</evidence>
<feature type="transmembrane region" description="Helical" evidence="11">
    <location>
        <begin position="182"/>
        <end position="199"/>
    </location>
</feature>
<dbReference type="Gene3D" id="1.20.120.1780">
    <property type="entry name" value="UbiA prenyltransferase"/>
    <property type="match status" value="1"/>
</dbReference>
<keyword evidence="11" id="KW-0460">Magnesium</keyword>
<comment type="similarity">
    <text evidence="3 11">Belongs to the UbiA prenyltransferase family.</text>
</comment>
<dbReference type="InterPro" id="IPR006370">
    <property type="entry name" value="HB_polyprenyltransferase-like"/>
</dbReference>
<dbReference type="HAMAP" id="MF_01635">
    <property type="entry name" value="UbiA"/>
    <property type="match status" value="1"/>
</dbReference>
<dbReference type="Gene3D" id="1.10.357.140">
    <property type="entry name" value="UbiA prenyltransferase"/>
    <property type="match status" value="1"/>
</dbReference>
<keyword evidence="10 11" id="KW-0472">Membrane</keyword>
<evidence type="ECO:0000256" key="6">
    <source>
        <dbReference type="ARBA" id="ARBA00022679"/>
    </source>
</evidence>
<feature type="transmembrane region" description="Helical" evidence="11">
    <location>
        <begin position="205"/>
        <end position="224"/>
    </location>
</feature>
<feature type="transmembrane region" description="Helical" evidence="11">
    <location>
        <begin position="275"/>
        <end position="292"/>
    </location>
</feature>
<comment type="subcellular location">
    <subcellularLocation>
        <location evidence="11">Cell inner membrane</location>
        <topology evidence="11">Multi-pass membrane protein</topology>
    </subcellularLocation>
    <subcellularLocation>
        <location evidence="2">Membrane</location>
        <topology evidence="2">Multi-pass membrane protein</topology>
    </subcellularLocation>
</comment>
<gene>
    <name evidence="11 13" type="primary">ubiA</name>
    <name evidence="13" type="ORF">M4Z11_02115</name>
</gene>
<comment type="catalytic activity">
    <reaction evidence="11">
        <text>all-trans-octaprenyl diphosphate + 4-hydroxybenzoate = 4-hydroxy-3-(all-trans-octaprenyl)benzoate + diphosphate</text>
        <dbReference type="Rhea" id="RHEA:27782"/>
        <dbReference type="ChEBI" id="CHEBI:1617"/>
        <dbReference type="ChEBI" id="CHEBI:17879"/>
        <dbReference type="ChEBI" id="CHEBI:33019"/>
        <dbReference type="ChEBI" id="CHEBI:57711"/>
        <dbReference type="EC" id="2.5.1.39"/>
    </reaction>
</comment>
<evidence type="ECO:0000256" key="5">
    <source>
        <dbReference type="ARBA" id="ARBA00022519"/>
    </source>
</evidence>